<dbReference type="Proteomes" id="UP000560081">
    <property type="component" value="Unassembled WGS sequence"/>
</dbReference>
<keyword evidence="2" id="KW-1185">Reference proteome</keyword>
<name>A0A4Y8X1P0_9MICC</name>
<dbReference type="RefSeq" id="WP_135029735.1">
    <property type="nucleotide sequence ID" value="NZ_BMLA01000003.1"/>
</dbReference>
<organism evidence="1 2">
    <name type="scientific">Micrococcus flavus</name>
    <dbReference type="NCBI Taxonomy" id="384602"/>
    <lineage>
        <taxon>Bacteria</taxon>
        <taxon>Bacillati</taxon>
        <taxon>Actinomycetota</taxon>
        <taxon>Actinomycetes</taxon>
        <taxon>Micrococcales</taxon>
        <taxon>Micrococcaceae</taxon>
        <taxon>Micrococcus</taxon>
    </lineage>
</organism>
<protein>
    <submittedName>
        <fullName evidence="1">Uncharacterized protein</fullName>
    </submittedName>
</protein>
<comment type="caution">
    <text evidence="1">The sequence shown here is derived from an EMBL/GenBank/DDBJ whole genome shotgun (WGS) entry which is preliminary data.</text>
</comment>
<evidence type="ECO:0000313" key="2">
    <source>
        <dbReference type="Proteomes" id="UP000560081"/>
    </source>
</evidence>
<dbReference type="AlphaFoldDB" id="A0A4Y8X1P0"/>
<accession>A0A4Y8X1P0</accession>
<dbReference type="EMBL" id="JACHMC010000001">
    <property type="protein sequence ID" value="MBB4882060.1"/>
    <property type="molecule type" value="Genomic_DNA"/>
</dbReference>
<reference evidence="1 2" key="1">
    <citation type="submission" date="2020-08" db="EMBL/GenBank/DDBJ databases">
        <title>Sequencing the genomes of 1000 actinobacteria strains.</title>
        <authorList>
            <person name="Klenk H.-P."/>
        </authorList>
    </citation>
    <scope>NUCLEOTIDE SEQUENCE [LARGE SCALE GENOMIC DNA]</scope>
    <source>
        <strain evidence="1 2">DSM 19079</strain>
    </source>
</reference>
<proteinExistence type="predicted"/>
<sequence length="241" mass="25720">MSGTPQHDPRDRSPYGADPHAGSAPRWPDADAQSPYGRPPVDAGAPGAQAPQWTGVPGQQPGQEALPQWSGHPAPATPRRPGSITAAFWLILSAGSLFLLTTLLAGLSLLTEPGRQALTQAMEQSYRDVGLTDAQIQQYRELVPTLLPVMTGVTIALGVLAFLVYLWIALKIRGGSRAARTVGTVLAVLSVLMLAVNLVLGSFNPLELLWVALGAVGVGMAYRKDATEYLRLKAWERAARR</sequence>
<gene>
    <name evidence="1" type="ORF">BJ976_000411</name>
</gene>
<dbReference type="OrthoDB" id="4966933at2"/>
<evidence type="ECO:0000313" key="1">
    <source>
        <dbReference type="EMBL" id="MBB4882060.1"/>
    </source>
</evidence>